<protein>
    <submittedName>
        <fullName evidence="3">PhzF family phenazine biosynthesis isomerase</fullName>
    </submittedName>
</protein>
<feature type="active site" evidence="2">
    <location>
        <position position="53"/>
    </location>
</feature>
<dbReference type="GO" id="GO:0016853">
    <property type="term" value="F:isomerase activity"/>
    <property type="evidence" value="ECO:0007669"/>
    <property type="project" value="UniProtKB-KW"/>
</dbReference>
<dbReference type="AlphaFoldDB" id="A0A6I1E9K8"/>
<name>A0A6I1E9K8_9FLAO</name>
<evidence type="ECO:0000313" key="4">
    <source>
        <dbReference type="Proteomes" id="UP000429785"/>
    </source>
</evidence>
<comment type="similarity">
    <text evidence="1">Belongs to the PhzF family.</text>
</comment>
<dbReference type="EMBL" id="WELG01000001">
    <property type="protein sequence ID" value="KAB7530404.1"/>
    <property type="molecule type" value="Genomic_DNA"/>
</dbReference>
<accession>A0A6I1E9K8</accession>
<dbReference type="RefSeq" id="WP_152130338.1">
    <property type="nucleotide sequence ID" value="NZ_WELG01000001.1"/>
</dbReference>
<gene>
    <name evidence="3" type="ORF">F8C76_02535</name>
</gene>
<organism evidence="3 4">
    <name type="scientific">Flagellimonas olearia</name>
    <dbReference type="NCBI Taxonomy" id="552546"/>
    <lineage>
        <taxon>Bacteria</taxon>
        <taxon>Pseudomonadati</taxon>
        <taxon>Bacteroidota</taxon>
        <taxon>Flavobacteriia</taxon>
        <taxon>Flavobacteriales</taxon>
        <taxon>Flavobacteriaceae</taxon>
        <taxon>Flagellimonas</taxon>
    </lineage>
</organism>
<evidence type="ECO:0000313" key="3">
    <source>
        <dbReference type="EMBL" id="KAB7530404.1"/>
    </source>
</evidence>
<dbReference type="PIRSF" id="PIRSF016184">
    <property type="entry name" value="PhzC_PhzF"/>
    <property type="match status" value="1"/>
</dbReference>
<sequence length="295" mass="32583">MITKQETESLAYYVLDVFTSEKYKGNQLAVVVTNEDLSLSLYKDISKEFGYSETSFIRYSRESNTLKVRSFTPTGFEINGAGHNLLGAVHALLLDKERFKSDLNDFPKIIMKDNLVAISVTGSKLGLHQQAAVIKSPVPTTSLCKALSLKEEDIGYEELIPTVVATEVSHLMIPLRNEKVLAKTISDKGLLSELAKQYHFQGVYCFVITKENEVPIKARFFNPGIGIDEDPATGSAAGPLAGFLQHWGYINKNRNYKIAQGEALNRSSIIEIQVQDNGIIVGGDSVIVMKGTLYI</sequence>
<comment type="caution">
    <text evidence="3">The sequence shown here is derived from an EMBL/GenBank/DDBJ whole genome shotgun (WGS) entry which is preliminary data.</text>
</comment>
<dbReference type="Proteomes" id="UP000429785">
    <property type="component" value="Unassembled WGS sequence"/>
</dbReference>
<dbReference type="Gene3D" id="3.10.310.10">
    <property type="entry name" value="Diaminopimelate Epimerase, Chain A, domain 1"/>
    <property type="match status" value="2"/>
</dbReference>
<evidence type="ECO:0000256" key="2">
    <source>
        <dbReference type="PIRSR" id="PIRSR016184-1"/>
    </source>
</evidence>
<proteinExistence type="inferred from homology"/>
<dbReference type="GO" id="GO:0005737">
    <property type="term" value="C:cytoplasm"/>
    <property type="evidence" value="ECO:0007669"/>
    <property type="project" value="TreeGrafter"/>
</dbReference>
<dbReference type="Pfam" id="PF02567">
    <property type="entry name" value="PhzC-PhzF"/>
    <property type="match status" value="1"/>
</dbReference>
<dbReference type="NCBIfam" id="TIGR00654">
    <property type="entry name" value="PhzF_family"/>
    <property type="match status" value="1"/>
</dbReference>
<dbReference type="SUPFAM" id="SSF54506">
    <property type="entry name" value="Diaminopimelate epimerase-like"/>
    <property type="match status" value="1"/>
</dbReference>
<dbReference type="InterPro" id="IPR003719">
    <property type="entry name" value="Phenazine_PhzF-like"/>
</dbReference>
<reference evidence="3 4" key="1">
    <citation type="submission" date="2019-10" db="EMBL/GenBank/DDBJ databases">
        <title>Muricauda olearia CL-SS4 JCM15563 genome.</title>
        <authorList>
            <person name="Liu L."/>
        </authorList>
    </citation>
    <scope>NUCLEOTIDE SEQUENCE [LARGE SCALE GENOMIC DNA]</scope>
    <source>
        <strain evidence="3 4">CL-SS4</strain>
    </source>
</reference>
<keyword evidence="3" id="KW-0413">Isomerase</keyword>
<evidence type="ECO:0000256" key="1">
    <source>
        <dbReference type="ARBA" id="ARBA00008270"/>
    </source>
</evidence>
<dbReference type="PANTHER" id="PTHR13774:SF32">
    <property type="entry name" value="ANTISENSE-ENHANCING SEQUENCE 1"/>
    <property type="match status" value="1"/>
</dbReference>
<dbReference type="PANTHER" id="PTHR13774">
    <property type="entry name" value="PHENAZINE BIOSYNTHESIS PROTEIN"/>
    <property type="match status" value="1"/>
</dbReference>
<dbReference type="OrthoDB" id="9788221at2"/>